<feature type="transmembrane region" description="Helical" evidence="6">
    <location>
        <begin position="6"/>
        <end position="28"/>
    </location>
</feature>
<dbReference type="Proteomes" id="UP001151529">
    <property type="component" value="Chromosome 11"/>
</dbReference>
<dbReference type="PANTHER" id="PTHR14255:SF3">
    <property type="entry name" value="SULFITE EXPORTER TAUE_SAFE FAMILY PROTEIN 5-RELATED"/>
    <property type="match status" value="1"/>
</dbReference>
<comment type="subcellular location">
    <subcellularLocation>
        <location evidence="1">Membrane</location>
        <topology evidence="1">Multi-pass membrane protein</topology>
    </subcellularLocation>
</comment>
<evidence type="ECO:0000256" key="2">
    <source>
        <dbReference type="ARBA" id="ARBA00009142"/>
    </source>
</evidence>
<dbReference type="GO" id="GO:0016567">
    <property type="term" value="P:protein ubiquitination"/>
    <property type="evidence" value="ECO:0007669"/>
    <property type="project" value="TreeGrafter"/>
</dbReference>
<dbReference type="OrthoDB" id="434519at2759"/>
<proteinExistence type="inferred from homology"/>
<keyword evidence="5 6" id="KW-0472">Membrane</keyword>
<feature type="transmembrane region" description="Helical" evidence="6">
    <location>
        <begin position="55"/>
        <end position="73"/>
    </location>
</feature>
<evidence type="ECO:0000256" key="6">
    <source>
        <dbReference type="SAM" id="Phobius"/>
    </source>
</evidence>
<keyword evidence="8" id="KW-1185">Reference proteome</keyword>
<reference evidence="7" key="2">
    <citation type="journal article" date="2023" name="Int. J. Mol. Sci.">
        <title>De Novo Assembly and Annotation of 11 Diverse Shrub Willow (Salix) Genomes Reveals Novel Gene Organization in Sex-Linked Regions.</title>
        <authorList>
            <person name="Hyden B."/>
            <person name="Feng K."/>
            <person name="Yates T.B."/>
            <person name="Jawdy S."/>
            <person name="Cereghino C."/>
            <person name="Smart L.B."/>
            <person name="Muchero W."/>
        </authorList>
    </citation>
    <scope>NUCLEOTIDE SEQUENCE [LARGE SCALE GENOMIC DNA]</scope>
    <source>
        <tissue evidence="7">Shoot tip</tissue>
    </source>
</reference>
<evidence type="ECO:0000313" key="8">
    <source>
        <dbReference type="Proteomes" id="UP001151529"/>
    </source>
</evidence>
<comment type="similarity">
    <text evidence="2">Belongs to the 4-toluene sulfonate uptake permease (TSUP) (TC 2.A.102) family.</text>
</comment>
<feature type="transmembrane region" description="Helical" evidence="6">
    <location>
        <begin position="93"/>
        <end position="115"/>
    </location>
</feature>
<evidence type="ECO:0000256" key="5">
    <source>
        <dbReference type="ARBA" id="ARBA00023136"/>
    </source>
</evidence>
<dbReference type="Pfam" id="PF01925">
    <property type="entry name" value="TauE"/>
    <property type="match status" value="1"/>
</dbReference>
<evidence type="ECO:0000256" key="3">
    <source>
        <dbReference type="ARBA" id="ARBA00022692"/>
    </source>
</evidence>
<evidence type="ECO:0000256" key="1">
    <source>
        <dbReference type="ARBA" id="ARBA00004141"/>
    </source>
</evidence>
<comment type="caution">
    <text evidence="7">The sequence shown here is derived from an EMBL/GenBank/DDBJ whole genome shotgun (WGS) entry which is preliminary data.</text>
</comment>
<dbReference type="EMBL" id="JAPFFL010000005">
    <property type="protein sequence ID" value="KAJ6725316.1"/>
    <property type="molecule type" value="Genomic_DNA"/>
</dbReference>
<organism evidence="7 8">
    <name type="scientific">Salix viminalis</name>
    <name type="common">Common osier</name>
    <name type="synonym">Basket willow</name>
    <dbReference type="NCBI Taxonomy" id="40686"/>
    <lineage>
        <taxon>Eukaryota</taxon>
        <taxon>Viridiplantae</taxon>
        <taxon>Streptophyta</taxon>
        <taxon>Embryophyta</taxon>
        <taxon>Tracheophyta</taxon>
        <taxon>Spermatophyta</taxon>
        <taxon>Magnoliopsida</taxon>
        <taxon>eudicotyledons</taxon>
        <taxon>Gunneridae</taxon>
        <taxon>Pentapetalae</taxon>
        <taxon>rosids</taxon>
        <taxon>fabids</taxon>
        <taxon>Malpighiales</taxon>
        <taxon>Salicaceae</taxon>
        <taxon>Saliceae</taxon>
        <taxon>Salix</taxon>
    </lineage>
</organism>
<dbReference type="InterPro" id="IPR002781">
    <property type="entry name" value="TM_pro_TauE-like"/>
</dbReference>
<name>A0A9Q0U8D4_SALVM</name>
<reference evidence="7" key="1">
    <citation type="submission" date="2022-11" db="EMBL/GenBank/DDBJ databases">
        <authorList>
            <person name="Hyden B.L."/>
            <person name="Feng K."/>
            <person name="Yates T."/>
            <person name="Jawdy S."/>
            <person name="Smart L.B."/>
            <person name="Muchero W."/>
        </authorList>
    </citation>
    <scope>NUCLEOTIDE SEQUENCE</scope>
    <source>
        <tissue evidence="7">Shoot tip</tissue>
    </source>
</reference>
<evidence type="ECO:0000313" key="7">
    <source>
        <dbReference type="EMBL" id="KAJ6725316.1"/>
    </source>
</evidence>
<dbReference type="GO" id="GO:0016020">
    <property type="term" value="C:membrane"/>
    <property type="evidence" value="ECO:0007669"/>
    <property type="project" value="UniProtKB-SubCell"/>
</dbReference>
<keyword evidence="3 6" id="KW-0812">Transmembrane</keyword>
<dbReference type="GO" id="GO:0031464">
    <property type="term" value="C:Cul4A-RING E3 ubiquitin ligase complex"/>
    <property type="evidence" value="ECO:0007669"/>
    <property type="project" value="TreeGrafter"/>
</dbReference>
<evidence type="ECO:0000256" key="4">
    <source>
        <dbReference type="ARBA" id="ARBA00022989"/>
    </source>
</evidence>
<dbReference type="PANTHER" id="PTHR14255">
    <property type="entry name" value="CEREBLON"/>
    <property type="match status" value="1"/>
</dbReference>
<gene>
    <name evidence="7" type="ORF">OIU85_023166</name>
</gene>
<sequence length="120" mass="12928">MEPCGFVYWVVSSLQIPLAIIFTAWILYRKESCHHQTINQQGMENLTGAGTSNKLFFPVMALLAGMLGGLFGIGGGMLITPLLLQVGIAPERTAATCSLMVFFLSSMSALQYLLLGHGTC</sequence>
<accession>A0A9Q0U8D4</accession>
<protein>
    <submittedName>
        <fullName evidence="7">Uncharacterized protein</fullName>
    </submittedName>
</protein>
<dbReference type="AlphaFoldDB" id="A0A9Q0U8D4"/>
<keyword evidence="4 6" id="KW-1133">Transmembrane helix</keyword>